<keyword evidence="4" id="KW-0411">Iron-sulfur</keyword>
<keyword evidence="2" id="KW-0479">Metal-binding</keyword>
<dbReference type="PANTHER" id="PTHR11228:SF7">
    <property type="entry name" value="PQQA PEPTIDE CYCLASE"/>
    <property type="match status" value="1"/>
</dbReference>
<dbReference type="PANTHER" id="PTHR11228">
    <property type="entry name" value="RADICAL SAM DOMAIN PROTEIN"/>
    <property type="match status" value="1"/>
</dbReference>
<evidence type="ECO:0000313" key="6">
    <source>
        <dbReference type="EMBL" id="AEH57202.1"/>
    </source>
</evidence>
<evidence type="ECO:0000256" key="2">
    <source>
        <dbReference type="ARBA" id="ARBA00022723"/>
    </source>
</evidence>
<evidence type="ECO:0000256" key="1">
    <source>
        <dbReference type="ARBA" id="ARBA00022691"/>
    </source>
</evidence>
<dbReference type="SFLD" id="SFLDG01067">
    <property type="entry name" value="SPASM/twitch_domain_containing"/>
    <property type="match status" value="1"/>
</dbReference>
<dbReference type="GO" id="GO:0046872">
    <property type="term" value="F:metal ion binding"/>
    <property type="evidence" value="ECO:0007669"/>
    <property type="project" value="UniProtKB-KW"/>
</dbReference>
<gene>
    <name evidence="6" type="primary">prnL</name>
</gene>
<evidence type="ECO:0000259" key="5">
    <source>
        <dbReference type="PROSITE" id="PS51918"/>
    </source>
</evidence>
<keyword evidence="3" id="KW-0408">Iron</keyword>
<organism evidence="6">
    <name type="scientific">Prochloron didemni P1-Palau</name>
    <dbReference type="NCBI Taxonomy" id="910450"/>
    <lineage>
        <taxon>Bacteria</taxon>
        <taxon>Bacillati</taxon>
        <taxon>Cyanobacteriota</taxon>
        <taxon>Cyanophyceae</taxon>
        <taxon>Oscillatoriophycideae</taxon>
        <taxon>Chroococcales</taxon>
        <taxon>Prochloraceae</taxon>
        <taxon>Prochloron</taxon>
    </lineage>
</organism>
<feature type="domain" description="Radical SAM core" evidence="5">
    <location>
        <begin position="47"/>
        <end position="197"/>
    </location>
</feature>
<protein>
    <submittedName>
        <fullName evidence="6">Putative radical SAM</fullName>
    </submittedName>
</protein>
<evidence type="ECO:0000256" key="4">
    <source>
        <dbReference type="ARBA" id="ARBA00023014"/>
    </source>
</evidence>
<dbReference type="InterPro" id="IPR050377">
    <property type="entry name" value="Radical_SAM_PqqE_MftC-like"/>
</dbReference>
<dbReference type="GO" id="GO:0051536">
    <property type="term" value="F:iron-sulfur cluster binding"/>
    <property type="evidence" value="ECO:0007669"/>
    <property type="project" value="UniProtKB-KW"/>
</dbReference>
<dbReference type="InterPro" id="IPR007197">
    <property type="entry name" value="rSAM"/>
</dbReference>
<proteinExistence type="predicted"/>
<dbReference type="EMBL" id="HQ407366">
    <property type="protein sequence ID" value="AEH57202.1"/>
    <property type="molecule type" value="Genomic_DNA"/>
</dbReference>
<dbReference type="AlphaFoldDB" id="G0XS34"/>
<sequence>MLHEATALMHPKTNVKFDQETFERMKRDIELLSKTSRGRSLSPSYATPVPEEIGIQLTYRCNLRCETCFQWNDQGFFHHLNKAQLRGELDVSVFEKILNETQAAKSNLYLWGGEPLVHRDWSEICRMIGKDPRWTVICTNGLLIEKELESLLPISENLVLLISVDGFQEDNDAIRGKGTFEKVLKNINLVRNLQDKG</sequence>
<name>G0XS34_PRODI</name>
<keyword evidence="1" id="KW-0949">S-adenosyl-L-methionine</keyword>
<reference evidence="6" key="1">
    <citation type="journal article" date="2011" name="PLoS ONE">
        <title>Variation in tropical reef symbiont metagenomes defined by secondary metabolism.</title>
        <authorList>
            <person name="Donia M.S."/>
            <person name="Fricke W.F."/>
            <person name="Ravel J."/>
            <person name="Schmidt E.W."/>
        </authorList>
    </citation>
    <scope>NUCLEOTIDE SEQUENCE</scope>
</reference>
<dbReference type="Gene3D" id="3.20.20.70">
    <property type="entry name" value="Aldolase class I"/>
    <property type="match status" value="1"/>
</dbReference>
<dbReference type="SFLD" id="SFLDS00029">
    <property type="entry name" value="Radical_SAM"/>
    <property type="match status" value="1"/>
</dbReference>
<dbReference type="InterPro" id="IPR058240">
    <property type="entry name" value="rSAM_sf"/>
</dbReference>
<dbReference type="PROSITE" id="PS51918">
    <property type="entry name" value="RADICAL_SAM"/>
    <property type="match status" value="1"/>
</dbReference>
<dbReference type="SUPFAM" id="SSF102114">
    <property type="entry name" value="Radical SAM enzymes"/>
    <property type="match status" value="1"/>
</dbReference>
<dbReference type="CDD" id="cd01335">
    <property type="entry name" value="Radical_SAM"/>
    <property type="match status" value="1"/>
</dbReference>
<evidence type="ECO:0000256" key="3">
    <source>
        <dbReference type="ARBA" id="ARBA00023004"/>
    </source>
</evidence>
<dbReference type="InterPro" id="IPR013785">
    <property type="entry name" value="Aldolase_TIM"/>
</dbReference>
<accession>G0XS34</accession>
<dbReference type="GO" id="GO:0003824">
    <property type="term" value="F:catalytic activity"/>
    <property type="evidence" value="ECO:0007669"/>
    <property type="project" value="InterPro"/>
</dbReference>
<dbReference type="Pfam" id="PF04055">
    <property type="entry name" value="Radical_SAM"/>
    <property type="match status" value="1"/>
</dbReference>